<sequence length="104" mass="12232">MDNLTKLEKKVTIFLQKYAKNDISKNEIAPHLARVSLMMNHLYQDLGFDNRAQMNNFMQEHFPKLTLIKPKDKLWKKFIYDSIDEVAPACEFCPDQDSCFSCKI</sequence>
<evidence type="ECO:0000313" key="1">
    <source>
        <dbReference type="EMBL" id="CUV65474.1"/>
    </source>
</evidence>
<dbReference type="GO" id="GO:0009399">
    <property type="term" value="P:nitrogen fixation"/>
    <property type="evidence" value="ECO:0007669"/>
    <property type="project" value="InterPro"/>
</dbReference>
<accession>A0A0S4XMC6</accession>
<reference evidence="1" key="1">
    <citation type="submission" date="2015-11" db="EMBL/GenBank/DDBJ databases">
        <authorList>
            <person name="Zhang Y."/>
            <person name="Guo Z."/>
        </authorList>
    </citation>
    <scope>NUCLEOTIDE SEQUENCE</scope>
    <source>
        <strain evidence="1">BN30871</strain>
    </source>
</reference>
<dbReference type="GO" id="GO:0030151">
    <property type="term" value="F:molybdenum ion binding"/>
    <property type="evidence" value="ECO:0007669"/>
    <property type="project" value="InterPro"/>
</dbReference>
<dbReference type="AlphaFoldDB" id="A0A0S4XMC6"/>
<gene>
    <name evidence="1" type="ORF">BN3087_360008</name>
</gene>
<proteinExistence type="predicted"/>
<name>A0A0S4XMC6_9BACT</name>
<dbReference type="EMBL" id="FAXN01000036">
    <property type="protein sequence ID" value="CUV65474.1"/>
    <property type="molecule type" value="Genomic_DNA"/>
</dbReference>
<dbReference type="InterPro" id="IPR006975">
    <property type="entry name" value="NifQ"/>
</dbReference>
<organism evidence="1">
    <name type="scientific">Sulfurovum sp. enrichment culture clone C5</name>
    <dbReference type="NCBI Taxonomy" id="497650"/>
    <lineage>
        <taxon>Bacteria</taxon>
        <taxon>Pseudomonadati</taxon>
        <taxon>Campylobacterota</taxon>
        <taxon>Epsilonproteobacteria</taxon>
        <taxon>Campylobacterales</taxon>
        <taxon>Sulfurovaceae</taxon>
        <taxon>Sulfurovum</taxon>
        <taxon>environmental samples</taxon>
    </lineage>
</organism>
<dbReference type="Pfam" id="PF04891">
    <property type="entry name" value="NifQ"/>
    <property type="match status" value="1"/>
</dbReference>
<protein>
    <submittedName>
        <fullName evidence="1">Putative nitrogen fixation protein NifQ</fullName>
    </submittedName>
</protein>